<dbReference type="PANTHER" id="PTHR33371:SF4">
    <property type="entry name" value="INTERMEMBRANE PHOSPHOLIPID TRANSPORT SYSTEM BINDING PROTEIN MLAD"/>
    <property type="match status" value="1"/>
</dbReference>
<dbReference type="Pfam" id="PF02470">
    <property type="entry name" value="MlaD"/>
    <property type="match status" value="1"/>
</dbReference>
<evidence type="ECO:0000259" key="1">
    <source>
        <dbReference type="Pfam" id="PF02470"/>
    </source>
</evidence>
<sequence length="354" mass="38902">MTRKTNYFKLGLFVILAFALTAAMLIAFGAGQFLKTETLAETYFNESVQGLNIGSEVKYKGVKIGAVKSITTPTKVYDIASNYVLVTFSLSENCYVGQTGKKPEERMKKAVDDGLSIFLSFNGLTGSAYLETDYKKTGPDDLEISWTPENLYVPSRSSNIKEVSDAISHVMEALSTLDLQEMKKDLSALLKSLNITKVSTQAESLLKELRQTNKDLGNTLTSGQVKRILADAGASVADVKQIVHDAKDPIKDALADINTASGSFKRMATGLEQNYEGKLTDMSDKMDTVLASLEKTSRLLENMIWTNADVIEKIIGNLENTTENLNQFTRELREYPGSILMKAPPRASTSGKEK</sequence>
<name>A0A850SST2_9BACT</name>
<dbReference type="InterPro" id="IPR003399">
    <property type="entry name" value="Mce/MlaD"/>
</dbReference>
<evidence type="ECO:0000313" key="2">
    <source>
        <dbReference type="EMBL" id="NWH04454.1"/>
    </source>
</evidence>
<comment type="caution">
    <text evidence="2">The sequence shown here is derived from an EMBL/GenBank/DDBJ whole genome shotgun (WGS) entry which is preliminary data.</text>
</comment>
<feature type="domain" description="Mce/MlaD" evidence="1">
    <location>
        <begin position="43"/>
        <end position="133"/>
    </location>
</feature>
<reference evidence="2 3" key="1">
    <citation type="submission" date="2020-06" db="EMBL/GenBank/DDBJ databases">
        <title>High-quality draft genome of sulfate reducer Desulfobacter latus type strain AcrS2 isolated from marine sediment.</title>
        <authorList>
            <person name="Hoppe M."/>
            <person name="Larsen C.K."/>
            <person name="Marshall I.P.G."/>
            <person name="Schramm A."/>
            <person name="Marietou A.G."/>
        </authorList>
    </citation>
    <scope>NUCLEOTIDE SEQUENCE [LARGE SCALE GENOMIC DNA]</scope>
    <source>
        <strain evidence="2 3">AcRS2</strain>
    </source>
</reference>
<dbReference type="RefSeq" id="WP_178365910.1">
    <property type="nucleotide sequence ID" value="NZ_JACADJ010000012.1"/>
</dbReference>
<proteinExistence type="predicted"/>
<dbReference type="Proteomes" id="UP000553343">
    <property type="component" value="Unassembled WGS sequence"/>
</dbReference>
<protein>
    <submittedName>
        <fullName evidence="2">MCE family protein</fullName>
    </submittedName>
</protein>
<dbReference type="PANTHER" id="PTHR33371">
    <property type="entry name" value="INTERMEMBRANE PHOSPHOLIPID TRANSPORT SYSTEM BINDING PROTEIN MLAD-RELATED"/>
    <property type="match status" value="1"/>
</dbReference>
<organism evidence="2 3">
    <name type="scientific">Desulfobacter latus</name>
    <dbReference type="NCBI Taxonomy" id="2292"/>
    <lineage>
        <taxon>Bacteria</taxon>
        <taxon>Pseudomonadati</taxon>
        <taxon>Thermodesulfobacteriota</taxon>
        <taxon>Desulfobacteria</taxon>
        <taxon>Desulfobacterales</taxon>
        <taxon>Desulfobacteraceae</taxon>
        <taxon>Desulfobacter</taxon>
    </lineage>
</organism>
<keyword evidence="3" id="KW-1185">Reference proteome</keyword>
<dbReference type="EMBL" id="JACADJ010000012">
    <property type="protein sequence ID" value="NWH04454.1"/>
    <property type="molecule type" value="Genomic_DNA"/>
</dbReference>
<gene>
    <name evidence="2" type="ORF">HXW94_05520</name>
</gene>
<evidence type="ECO:0000313" key="3">
    <source>
        <dbReference type="Proteomes" id="UP000553343"/>
    </source>
</evidence>
<dbReference type="InterPro" id="IPR052336">
    <property type="entry name" value="MlaD_Phospholipid_Transporter"/>
</dbReference>
<accession>A0A850SST2</accession>
<dbReference type="AlphaFoldDB" id="A0A850SST2"/>